<name>A0A081K7C4_9GAMM</name>
<evidence type="ECO:0000313" key="3">
    <source>
        <dbReference type="Proteomes" id="UP000027997"/>
    </source>
</evidence>
<evidence type="ECO:0000256" key="1">
    <source>
        <dbReference type="ARBA" id="ARBA00008591"/>
    </source>
</evidence>
<dbReference type="Proteomes" id="UP000027997">
    <property type="component" value="Unassembled WGS sequence"/>
</dbReference>
<keyword evidence="3" id="KW-1185">Reference proteome</keyword>
<dbReference type="NCBIfam" id="TIGR00153">
    <property type="entry name" value="TIGR00153 family protein"/>
    <property type="match status" value="1"/>
</dbReference>
<reference evidence="2 3" key="1">
    <citation type="submission" date="2014-06" db="EMBL/GenBank/DDBJ databases">
        <title>Whole Genome Sequences of Three Symbiotic Endozoicomonas Bacteria.</title>
        <authorList>
            <person name="Neave M.J."/>
            <person name="Apprill A."/>
            <person name="Voolstra C.R."/>
        </authorList>
    </citation>
    <scope>NUCLEOTIDE SEQUENCE [LARGE SCALE GENOMIC DNA]</scope>
    <source>
        <strain evidence="2 3">DSM 22380</strain>
    </source>
</reference>
<dbReference type="Gene3D" id="1.20.58.220">
    <property type="entry name" value="Phosphate transport system protein phou homolog 2, domain 2"/>
    <property type="match status" value="1"/>
</dbReference>
<dbReference type="InterPro" id="IPR038078">
    <property type="entry name" value="PhoU-like_sf"/>
</dbReference>
<dbReference type="AlphaFoldDB" id="A0A081K7C4"/>
<dbReference type="Pfam" id="PF01865">
    <property type="entry name" value="PhoU_div"/>
    <property type="match status" value="1"/>
</dbReference>
<dbReference type="SUPFAM" id="SSF109755">
    <property type="entry name" value="PhoU-like"/>
    <property type="match status" value="1"/>
</dbReference>
<comment type="caution">
    <text evidence="2">The sequence shown here is derived from an EMBL/GenBank/DDBJ whole genome shotgun (WGS) entry which is preliminary data.</text>
</comment>
<dbReference type="InterPro" id="IPR018445">
    <property type="entry name" value="Put_Phosphate_transp_reg"/>
</dbReference>
<dbReference type="InterPro" id="IPR002727">
    <property type="entry name" value="DUF47"/>
</dbReference>
<dbReference type="RefSeq" id="WP_020584213.1">
    <property type="nucleotide sequence ID" value="NZ_JOJP01000001.1"/>
</dbReference>
<dbReference type="PANTHER" id="PTHR36536:SF3">
    <property type="entry name" value="UPF0111 PROTEIN HI_1603"/>
    <property type="match status" value="1"/>
</dbReference>
<dbReference type="EMBL" id="JOJP01000001">
    <property type="protein sequence ID" value="KEI70050.1"/>
    <property type="molecule type" value="Genomic_DNA"/>
</dbReference>
<accession>A0A081K7C4</accession>
<dbReference type="PANTHER" id="PTHR36536">
    <property type="entry name" value="UPF0111 PROTEIN HI_1603"/>
    <property type="match status" value="1"/>
</dbReference>
<proteinExistence type="inferred from homology"/>
<evidence type="ECO:0000313" key="2">
    <source>
        <dbReference type="EMBL" id="KEI70050.1"/>
    </source>
</evidence>
<protein>
    <submittedName>
        <fullName evidence="2">Phosphate transport regulator</fullName>
    </submittedName>
</protein>
<dbReference type="STRING" id="305900.GV64_04195"/>
<dbReference type="eggNOG" id="COG1392">
    <property type="taxonomic scope" value="Bacteria"/>
</dbReference>
<organism evidence="2 3">
    <name type="scientific">Endozoicomonas elysicola</name>
    <dbReference type="NCBI Taxonomy" id="305900"/>
    <lineage>
        <taxon>Bacteria</taxon>
        <taxon>Pseudomonadati</taxon>
        <taxon>Pseudomonadota</taxon>
        <taxon>Gammaproteobacteria</taxon>
        <taxon>Oceanospirillales</taxon>
        <taxon>Endozoicomonadaceae</taxon>
        <taxon>Endozoicomonas</taxon>
    </lineage>
</organism>
<gene>
    <name evidence="2" type="ORF">GV64_04195</name>
</gene>
<sequence length="226" mass="25574">MPTSNILASVFGRSPIGPIQKHITTVHKCASELDPFFQAVFAEDWESAYELQQKIIKLEHDADAIKRSIRLSLPKSLFLPVPRTDLLEIVTVQDKVANRAKDIAGLMVGRKMVIPESMHEAFITYVRRSIASSAQALKAIHELDELLETGFQGREVDLVVKMVEELDNIESETDKDQVKIRRMLFGLEQKLPPVEVMFLYKIIDWVGDLADRASRVGSHLQLLLAR</sequence>
<comment type="similarity">
    <text evidence="1">Belongs to the UPF0111 family.</text>
</comment>